<protein>
    <submittedName>
        <fullName evidence="1">Uncharacterized protein</fullName>
    </submittedName>
</protein>
<evidence type="ECO:0000313" key="2">
    <source>
        <dbReference type="Proteomes" id="UP000316079"/>
    </source>
</evidence>
<feature type="non-terminal residue" evidence="1">
    <location>
        <position position="1"/>
    </location>
</feature>
<proteinExistence type="predicted"/>
<organism evidence="1 2">
    <name type="scientific">Danionella cerebrum</name>
    <dbReference type="NCBI Taxonomy" id="2873325"/>
    <lineage>
        <taxon>Eukaryota</taxon>
        <taxon>Metazoa</taxon>
        <taxon>Chordata</taxon>
        <taxon>Craniata</taxon>
        <taxon>Vertebrata</taxon>
        <taxon>Euteleostomi</taxon>
        <taxon>Actinopterygii</taxon>
        <taxon>Neopterygii</taxon>
        <taxon>Teleostei</taxon>
        <taxon>Ostariophysi</taxon>
        <taxon>Cypriniformes</taxon>
        <taxon>Danionidae</taxon>
        <taxon>Danioninae</taxon>
        <taxon>Danionella</taxon>
    </lineage>
</organism>
<reference evidence="1 2" key="1">
    <citation type="journal article" date="2019" name="Sci. Data">
        <title>Hybrid genome assembly and annotation of Danionella translucida.</title>
        <authorList>
            <person name="Kadobianskyi M."/>
            <person name="Schulze L."/>
            <person name="Schuelke M."/>
            <person name="Judkewitz B."/>
        </authorList>
    </citation>
    <scope>NUCLEOTIDE SEQUENCE [LARGE SCALE GENOMIC DNA]</scope>
    <source>
        <strain evidence="1 2">Bolton</strain>
    </source>
</reference>
<gene>
    <name evidence="1" type="ORF">DNTS_010197</name>
</gene>
<name>A0A553RCP0_9TELE</name>
<evidence type="ECO:0000313" key="1">
    <source>
        <dbReference type="EMBL" id="TRY99935.1"/>
    </source>
</evidence>
<sequence length="42" mass="4623">IDNVMNGCGKEGKAFQQNGNSYMWDRVSPADSSGDFSLVRKI</sequence>
<dbReference type="EMBL" id="SRMA01024908">
    <property type="protein sequence ID" value="TRY99935.1"/>
    <property type="molecule type" value="Genomic_DNA"/>
</dbReference>
<comment type="caution">
    <text evidence="1">The sequence shown here is derived from an EMBL/GenBank/DDBJ whole genome shotgun (WGS) entry which is preliminary data.</text>
</comment>
<keyword evidence="2" id="KW-1185">Reference proteome</keyword>
<accession>A0A553RCP0</accession>
<dbReference type="AlphaFoldDB" id="A0A553RCP0"/>
<dbReference type="Proteomes" id="UP000316079">
    <property type="component" value="Unassembled WGS sequence"/>
</dbReference>